<proteinExistence type="inferred from homology"/>
<dbReference type="PROSITE" id="PS51471">
    <property type="entry name" value="FE2OG_OXY"/>
    <property type="match status" value="1"/>
</dbReference>
<evidence type="ECO:0000313" key="6">
    <source>
        <dbReference type="EMBL" id="KAK8542232.1"/>
    </source>
</evidence>
<dbReference type="Pfam" id="PF03171">
    <property type="entry name" value="2OG-FeII_Oxy"/>
    <property type="match status" value="1"/>
</dbReference>
<accession>A0ABR2DLB9</accession>
<comment type="caution">
    <text evidence="6">The sequence shown here is derived from an EMBL/GenBank/DDBJ whole genome shotgun (WGS) entry which is preliminary data.</text>
</comment>
<reference evidence="6 7" key="1">
    <citation type="journal article" date="2024" name="G3 (Bethesda)">
        <title>Genome assembly of Hibiscus sabdariffa L. provides insights into metabolisms of medicinal natural products.</title>
        <authorList>
            <person name="Kim T."/>
        </authorList>
    </citation>
    <scope>NUCLEOTIDE SEQUENCE [LARGE SCALE GENOMIC DNA]</scope>
    <source>
        <strain evidence="6">TK-2024</strain>
        <tissue evidence="6">Old leaves</tissue>
    </source>
</reference>
<keyword evidence="2 4" id="KW-0479">Metal-binding</keyword>
<dbReference type="EMBL" id="JBBPBM010000024">
    <property type="protein sequence ID" value="KAK8542232.1"/>
    <property type="molecule type" value="Genomic_DNA"/>
</dbReference>
<dbReference type="InterPro" id="IPR050295">
    <property type="entry name" value="Plant_2OG-oxidoreductases"/>
</dbReference>
<evidence type="ECO:0000256" key="3">
    <source>
        <dbReference type="ARBA" id="ARBA00023004"/>
    </source>
</evidence>
<dbReference type="InterPro" id="IPR005123">
    <property type="entry name" value="Oxoglu/Fe-dep_dioxygenase_dom"/>
</dbReference>
<dbReference type="Proteomes" id="UP001472677">
    <property type="component" value="Unassembled WGS sequence"/>
</dbReference>
<evidence type="ECO:0000256" key="2">
    <source>
        <dbReference type="ARBA" id="ARBA00022723"/>
    </source>
</evidence>
<dbReference type="InterPro" id="IPR027443">
    <property type="entry name" value="IPNS-like_sf"/>
</dbReference>
<protein>
    <recommendedName>
        <fullName evidence="5">Fe2OG dioxygenase domain-containing protein</fullName>
    </recommendedName>
</protein>
<sequence length="414" mass="47179">MGVKDQMENIGIEEEKASDWGKSLPVPSVQELVRNDPHSVPEKYIQHHQDRPVVPDMASSSFDIPIIDFALLAKGDEHETRKLDLACKDWGFFQIINHGVAEEVLLKMKAAIAAFFGLPLEEKNKYAQAGNDFQGYGQQYVVSEEQKLDWCDMMFLITLPHEIRNLKYWPDTIPGFKDAVESYSKEALKVANEICSNISLLMGMDKDGLKRFYGKTKQAMRMNYYPPCSRPDLVLGINPHSDPDIITLLLQDDEVPGLQIRHKDKWILVKPIRNAIVVNVGDVLEILSNGVYKSVEHRAITNERKARISVATIKIPYDELEIGPMECTVDDDRPRTYRNIKYLDYVRKDWWEDTLSLKAGPWLAFYLWGAQMDFKTSSLGIFGIETKRRSGNKAADSLAKKGINGSNDLVFFMD</sequence>
<evidence type="ECO:0000256" key="4">
    <source>
        <dbReference type="RuleBase" id="RU003682"/>
    </source>
</evidence>
<dbReference type="InterPro" id="IPR044861">
    <property type="entry name" value="IPNS-like_FE2OG_OXY"/>
</dbReference>
<dbReference type="Pfam" id="PF14226">
    <property type="entry name" value="DIOX_N"/>
    <property type="match status" value="1"/>
</dbReference>
<gene>
    <name evidence="6" type="ORF">V6N12_014833</name>
</gene>
<feature type="domain" description="Fe2OG dioxygenase" evidence="5">
    <location>
        <begin position="216"/>
        <end position="316"/>
    </location>
</feature>
<keyword evidence="4" id="KW-0560">Oxidoreductase</keyword>
<dbReference type="SUPFAM" id="SSF51197">
    <property type="entry name" value="Clavaminate synthase-like"/>
    <property type="match status" value="1"/>
</dbReference>
<dbReference type="PANTHER" id="PTHR47991">
    <property type="entry name" value="OXOGLUTARATE/IRON-DEPENDENT DIOXYGENASE"/>
    <property type="match status" value="1"/>
</dbReference>
<keyword evidence="3 4" id="KW-0408">Iron</keyword>
<name>A0ABR2DLB9_9ROSI</name>
<evidence type="ECO:0000259" key="5">
    <source>
        <dbReference type="PROSITE" id="PS51471"/>
    </source>
</evidence>
<dbReference type="Gene3D" id="2.60.120.330">
    <property type="entry name" value="B-lactam Antibiotic, Isopenicillin N Synthase, Chain"/>
    <property type="match status" value="1"/>
</dbReference>
<organism evidence="6 7">
    <name type="scientific">Hibiscus sabdariffa</name>
    <name type="common">roselle</name>
    <dbReference type="NCBI Taxonomy" id="183260"/>
    <lineage>
        <taxon>Eukaryota</taxon>
        <taxon>Viridiplantae</taxon>
        <taxon>Streptophyta</taxon>
        <taxon>Embryophyta</taxon>
        <taxon>Tracheophyta</taxon>
        <taxon>Spermatophyta</taxon>
        <taxon>Magnoliopsida</taxon>
        <taxon>eudicotyledons</taxon>
        <taxon>Gunneridae</taxon>
        <taxon>Pentapetalae</taxon>
        <taxon>rosids</taxon>
        <taxon>malvids</taxon>
        <taxon>Malvales</taxon>
        <taxon>Malvaceae</taxon>
        <taxon>Malvoideae</taxon>
        <taxon>Hibiscus</taxon>
    </lineage>
</organism>
<comment type="similarity">
    <text evidence="1 4">Belongs to the iron/ascorbate-dependent oxidoreductase family.</text>
</comment>
<dbReference type="InterPro" id="IPR026992">
    <property type="entry name" value="DIOX_N"/>
</dbReference>
<evidence type="ECO:0000256" key="1">
    <source>
        <dbReference type="ARBA" id="ARBA00008056"/>
    </source>
</evidence>
<evidence type="ECO:0000313" key="7">
    <source>
        <dbReference type="Proteomes" id="UP001472677"/>
    </source>
</evidence>
<keyword evidence="7" id="KW-1185">Reference proteome</keyword>